<dbReference type="InterPro" id="IPR036291">
    <property type="entry name" value="NAD(P)-bd_dom_sf"/>
</dbReference>
<dbReference type="SUPFAM" id="SSF51735">
    <property type="entry name" value="NAD(P)-binding Rossmann-fold domains"/>
    <property type="match status" value="1"/>
</dbReference>
<accession>A0ABT8EM76</accession>
<evidence type="ECO:0000256" key="2">
    <source>
        <dbReference type="ARBA" id="ARBA00023002"/>
    </source>
</evidence>
<keyword evidence="2" id="KW-0560">Oxidoreductase</keyword>
<comment type="similarity">
    <text evidence="1">Belongs to the short-chain dehydrogenases/reductases (SDR) family.</text>
</comment>
<dbReference type="RefSeq" id="WP_266123374.1">
    <property type="nucleotide sequence ID" value="NZ_JAJHNU010000004.1"/>
</dbReference>
<reference evidence="3" key="1">
    <citation type="submission" date="2021-11" db="EMBL/GenBank/DDBJ databases">
        <title>Draft genome sequence of Alcaligenes endophyticus type strain CCUG 75668T.</title>
        <authorList>
            <person name="Salva-Serra F."/>
            <person name="Duran R.E."/>
            <person name="Seeger M."/>
            <person name="Moore E.R.B."/>
            <person name="Jaen-Luchoro D."/>
        </authorList>
    </citation>
    <scope>NUCLEOTIDE SEQUENCE</scope>
    <source>
        <strain evidence="3">CCUG 75668</strain>
    </source>
</reference>
<protein>
    <submittedName>
        <fullName evidence="3">SDR family oxidoreductase</fullName>
    </submittedName>
</protein>
<dbReference type="EMBL" id="JAJHNU010000004">
    <property type="protein sequence ID" value="MDN4122406.1"/>
    <property type="molecule type" value="Genomic_DNA"/>
</dbReference>
<dbReference type="PANTHER" id="PTHR24321:SF8">
    <property type="entry name" value="ESTRADIOL 17-BETA-DEHYDROGENASE 8-RELATED"/>
    <property type="match status" value="1"/>
</dbReference>
<dbReference type="Pfam" id="PF13561">
    <property type="entry name" value="adh_short_C2"/>
    <property type="match status" value="1"/>
</dbReference>
<dbReference type="PRINTS" id="PR00080">
    <property type="entry name" value="SDRFAMILY"/>
</dbReference>
<evidence type="ECO:0000313" key="4">
    <source>
        <dbReference type="Proteomes" id="UP001168613"/>
    </source>
</evidence>
<dbReference type="PROSITE" id="PS00061">
    <property type="entry name" value="ADH_SHORT"/>
    <property type="match status" value="1"/>
</dbReference>
<dbReference type="Gene3D" id="3.40.50.720">
    <property type="entry name" value="NAD(P)-binding Rossmann-like Domain"/>
    <property type="match status" value="1"/>
</dbReference>
<evidence type="ECO:0000256" key="1">
    <source>
        <dbReference type="ARBA" id="ARBA00006484"/>
    </source>
</evidence>
<name>A0ABT8EM76_9BURK</name>
<proteinExistence type="inferred from homology"/>
<dbReference type="CDD" id="cd05233">
    <property type="entry name" value="SDR_c"/>
    <property type="match status" value="1"/>
</dbReference>
<comment type="caution">
    <text evidence="3">The sequence shown here is derived from an EMBL/GenBank/DDBJ whole genome shotgun (WGS) entry which is preliminary data.</text>
</comment>
<dbReference type="InterPro" id="IPR002347">
    <property type="entry name" value="SDR_fam"/>
</dbReference>
<keyword evidence="4" id="KW-1185">Reference proteome</keyword>
<organism evidence="3 4">
    <name type="scientific">Alcaligenes endophyticus</name>
    <dbReference type="NCBI Taxonomy" id="1929088"/>
    <lineage>
        <taxon>Bacteria</taxon>
        <taxon>Pseudomonadati</taxon>
        <taxon>Pseudomonadota</taxon>
        <taxon>Betaproteobacteria</taxon>
        <taxon>Burkholderiales</taxon>
        <taxon>Alcaligenaceae</taxon>
        <taxon>Alcaligenes</taxon>
    </lineage>
</organism>
<dbReference type="PRINTS" id="PR00081">
    <property type="entry name" value="GDHRDH"/>
</dbReference>
<dbReference type="Proteomes" id="UP001168613">
    <property type="component" value="Unassembled WGS sequence"/>
</dbReference>
<gene>
    <name evidence="3" type="ORF">LMS43_14015</name>
</gene>
<evidence type="ECO:0000313" key="3">
    <source>
        <dbReference type="EMBL" id="MDN4122406.1"/>
    </source>
</evidence>
<dbReference type="InterPro" id="IPR020904">
    <property type="entry name" value="Sc_DH/Rdtase_CS"/>
</dbReference>
<sequence length="249" mass="26308">MNDKAVIITGASTGIGKAMAFTFAKEGANVILGDINKENGKNAEKEITESGGKAKFIYLDVTEEESVILAINEAKNTFGNIHALINNAGGSSLNDKSITEIDLEEFWRAIKIDLYGTVLCCRYVIPELIKAGGGAIVNMGSIAALRGLKGRDAYTAAKGGVTALSRAIAVEHAANNVRCNVIAPGAVLTDRIKHFIDVDPRVRTAVEKHLLGLPEPEEIAQMALFLASDDSKHVTGATFQIDGGRSAAA</sequence>
<dbReference type="PANTHER" id="PTHR24321">
    <property type="entry name" value="DEHYDROGENASES, SHORT CHAIN"/>
    <property type="match status" value="1"/>
</dbReference>